<keyword evidence="3" id="KW-1185">Reference proteome</keyword>
<dbReference type="EMBL" id="JBBNAG010000006">
    <property type="protein sequence ID" value="KAK9125453.1"/>
    <property type="molecule type" value="Genomic_DNA"/>
</dbReference>
<sequence>MGKAKQEDGGGVVGCGCQSAKGFPRGVKIKQGSVKEGFGNLIVLSDGDISDGHGKQGELNDDKSDGEVELPEPPKEVMVFPTIEDVVRFYNKYAYSVGFRIKSHSSYKRDDGVTWKYVYTYVRQGESTRNHRDGTKGAEDDGFFGFRETKGAQRRLGITLSIYLKMDLNIKCKHQPQVEERRQVAYCIFKIFLIALHESDGKEQETLINCEVQLTKDLEFSCGGLNSQLVVEGIWSICEAPKWSRALESQDRAFMGKKKVEVPLRELTPEEALVLTRVEEIPHPPHPPTQWIEDILPAILLEEEESIDLWPRDITLYHKVGSGNEPVQEPYWDML</sequence>
<gene>
    <name evidence="2" type="ORF">Scep_014299</name>
</gene>
<evidence type="ECO:0000313" key="2">
    <source>
        <dbReference type="EMBL" id="KAK9125453.1"/>
    </source>
</evidence>
<dbReference type="AlphaFoldDB" id="A0AAP0P082"/>
<evidence type="ECO:0000256" key="1">
    <source>
        <dbReference type="SAM" id="MobiDB-lite"/>
    </source>
</evidence>
<organism evidence="2 3">
    <name type="scientific">Stephania cephalantha</name>
    <dbReference type="NCBI Taxonomy" id="152367"/>
    <lineage>
        <taxon>Eukaryota</taxon>
        <taxon>Viridiplantae</taxon>
        <taxon>Streptophyta</taxon>
        <taxon>Embryophyta</taxon>
        <taxon>Tracheophyta</taxon>
        <taxon>Spermatophyta</taxon>
        <taxon>Magnoliopsida</taxon>
        <taxon>Ranunculales</taxon>
        <taxon>Menispermaceae</taxon>
        <taxon>Menispermoideae</taxon>
        <taxon>Cissampelideae</taxon>
        <taxon>Stephania</taxon>
    </lineage>
</organism>
<name>A0AAP0P082_9MAGN</name>
<feature type="compositionally biased region" description="Basic and acidic residues" evidence="1">
    <location>
        <begin position="50"/>
        <end position="66"/>
    </location>
</feature>
<feature type="region of interest" description="Disordered" evidence="1">
    <location>
        <begin position="1"/>
        <end position="22"/>
    </location>
</feature>
<proteinExistence type="predicted"/>
<protein>
    <recommendedName>
        <fullName evidence="4">FAR1 domain-containing protein</fullName>
    </recommendedName>
</protein>
<feature type="region of interest" description="Disordered" evidence="1">
    <location>
        <begin position="49"/>
        <end position="71"/>
    </location>
</feature>
<evidence type="ECO:0000313" key="3">
    <source>
        <dbReference type="Proteomes" id="UP001419268"/>
    </source>
</evidence>
<dbReference type="Proteomes" id="UP001419268">
    <property type="component" value="Unassembled WGS sequence"/>
</dbReference>
<comment type="caution">
    <text evidence="2">The sequence shown here is derived from an EMBL/GenBank/DDBJ whole genome shotgun (WGS) entry which is preliminary data.</text>
</comment>
<accession>A0AAP0P082</accession>
<evidence type="ECO:0008006" key="4">
    <source>
        <dbReference type="Google" id="ProtNLM"/>
    </source>
</evidence>
<reference evidence="2 3" key="1">
    <citation type="submission" date="2024-01" db="EMBL/GenBank/DDBJ databases">
        <title>Genome assemblies of Stephania.</title>
        <authorList>
            <person name="Yang L."/>
        </authorList>
    </citation>
    <scope>NUCLEOTIDE SEQUENCE [LARGE SCALE GENOMIC DNA]</scope>
    <source>
        <strain evidence="2">JXDWG</strain>
        <tissue evidence="2">Leaf</tissue>
    </source>
</reference>